<dbReference type="GO" id="GO:0005524">
    <property type="term" value="F:ATP binding"/>
    <property type="evidence" value="ECO:0007669"/>
    <property type="project" value="UniProtKB-KW"/>
</dbReference>
<evidence type="ECO:0000256" key="1">
    <source>
        <dbReference type="ARBA" id="ARBA00022448"/>
    </source>
</evidence>
<evidence type="ECO:0000313" key="5">
    <source>
        <dbReference type="EMBL" id="MDN5211989.1"/>
    </source>
</evidence>
<feature type="domain" description="ABC transporter" evidence="4">
    <location>
        <begin position="3"/>
        <end position="208"/>
    </location>
</feature>
<dbReference type="InterPro" id="IPR027417">
    <property type="entry name" value="P-loop_NTPase"/>
</dbReference>
<dbReference type="Pfam" id="PF00005">
    <property type="entry name" value="ABC_tran"/>
    <property type="match status" value="1"/>
</dbReference>
<dbReference type="PROSITE" id="PS50893">
    <property type="entry name" value="ABC_TRANSPORTER_2"/>
    <property type="match status" value="1"/>
</dbReference>
<dbReference type="EMBL" id="JAUJEB010000001">
    <property type="protein sequence ID" value="MDN5211989.1"/>
    <property type="molecule type" value="Genomic_DNA"/>
</dbReference>
<dbReference type="InterPro" id="IPR003439">
    <property type="entry name" value="ABC_transporter-like_ATP-bd"/>
</dbReference>
<dbReference type="SUPFAM" id="SSF52540">
    <property type="entry name" value="P-loop containing nucleoside triphosphate hydrolases"/>
    <property type="match status" value="1"/>
</dbReference>
<evidence type="ECO:0000259" key="4">
    <source>
        <dbReference type="PROSITE" id="PS50893"/>
    </source>
</evidence>
<sequence>MDILVRDLGKKFRKHWVFKGFNYHFKFGNAYAITGPNGSGKSTLLQIISGFIPATTGTLQYKNAPDNAIDNEDFYKYHTLASPYLELIEEFTLLEILQFHFNFKKISNGLSIRSVIDRLYLEDSTDKPIKYFSSGMKQRLKLGLAFYAEVPVLLLDEPTTNLDEKGIEWYHEEVTKQQKNKLMVVSSNVKNEYKHCPHIINLLDWKKI</sequence>
<accession>A0ABT8L2L9</accession>
<organism evidence="5 6">
    <name type="scientific">Agaribacillus aureus</name>
    <dbReference type="NCBI Taxonomy" id="3051825"/>
    <lineage>
        <taxon>Bacteria</taxon>
        <taxon>Pseudomonadati</taxon>
        <taxon>Bacteroidota</taxon>
        <taxon>Cytophagia</taxon>
        <taxon>Cytophagales</taxon>
        <taxon>Splendidivirgaceae</taxon>
        <taxon>Agaribacillus</taxon>
    </lineage>
</organism>
<keyword evidence="2" id="KW-0547">Nucleotide-binding</keyword>
<dbReference type="RefSeq" id="WP_346757316.1">
    <property type="nucleotide sequence ID" value="NZ_JAUJEB010000001.1"/>
</dbReference>
<dbReference type="Gene3D" id="3.40.50.300">
    <property type="entry name" value="P-loop containing nucleotide triphosphate hydrolases"/>
    <property type="match status" value="1"/>
</dbReference>
<keyword evidence="1" id="KW-0813">Transport</keyword>
<evidence type="ECO:0000313" key="6">
    <source>
        <dbReference type="Proteomes" id="UP001172083"/>
    </source>
</evidence>
<dbReference type="InterPro" id="IPR003593">
    <property type="entry name" value="AAA+_ATPase"/>
</dbReference>
<dbReference type="InterPro" id="IPR017871">
    <property type="entry name" value="ABC_transporter-like_CS"/>
</dbReference>
<name>A0ABT8L2L9_9BACT</name>
<reference evidence="5" key="1">
    <citation type="submission" date="2023-06" db="EMBL/GenBank/DDBJ databases">
        <title>Genomic of Agaribacillus aureum.</title>
        <authorList>
            <person name="Wang G."/>
        </authorList>
    </citation>
    <scope>NUCLEOTIDE SEQUENCE</scope>
    <source>
        <strain evidence="5">BMA12</strain>
    </source>
</reference>
<gene>
    <name evidence="5" type="ORF">QQ020_08000</name>
</gene>
<proteinExistence type="predicted"/>
<evidence type="ECO:0000256" key="2">
    <source>
        <dbReference type="ARBA" id="ARBA00022741"/>
    </source>
</evidence>
<dbReference type="PROSITE" id="PS00211">
    <property type="entry name" value="ABC_TRANSPORTER_1"/>
    <property type="match status" value="1"/>
</dbReference>
<keyword evidence="6" id="KW-1185">Reference proteome</keyword>
<protein>
    <submittedName>
        <fullName evidence="5">ATP-binding cassette domain-containing protein</fullName>
    </submittedName>
</protein>
<dbReference type="InterPro" id="IPR051782">
    <property type="entry name" value="ABC_Transporter_VariousFunc"/>
</dbReference>
<comment type="caution">
    <text evidence="5">The sequence shown here is derived from an EMBL/GenBank/DDBJ whole genome shotgun (WGS) entry which is preliminary data.</text>
</comment>
<dbReference type="PANTHER" id="PTHR42939:SF1">
    <property type="entry name" value="ABC TRANSPORTER ATP-BINDING PROTEIN ALBC-RELATED"/>
    <property type="match status" value="1"/>
</dbReference>
<dbReference type="Proteomes" id="UP001172083">
    <property type="component" value="Unassembled WGS sequence"/>
</dbReference>
<dbReference type="PANTHER" id="PTHR42939">
    <property type="entry name" value="ABC TRANSPORTER ATP-BINDING PROTEIN ALBC-RELATED"/>
    <property type="match status" value="1"/>
</dbReference>
<dbReference type="SMART" id="SM00382">
    <property type="entry name" value="AAA"/>
    <property type="match status" value="1"/>
</dbReference>
<keyword evidence="3 5" id="KW-0067">ATP-binding</keyword>
<evidence type="ECO:0000256" key="3">
    <source>
        <dbReference type="ARBA" id="ARBA00022840"/>
    </source>
</evidence>